<comment type="similarity">
    <text evidence="3 21">Belongs to the bacterial diacylglycerol kinase family.</text>
</comment>
<organism evidence="22 23">
    <name type="scientific">Pyramidobacter piscolens W5455</name>
    <dbReference type="NCBI Taxonomy" id="352165"/>
    <lineage>
        <taxon>Bacteria</taxon>
        <taxon>Thermotogati</taxon>
        <taxon>Synergistota</taxon>
        <taxon>Synergistia</taxon>
        <taxon>Synergistales</taxon>
        <taxon>Dethiosulfovibrionaceae</taxon>
        <taxon>Pyramidobacter</taxon>
    </lineage>
</organism>
<reference evidence="22 23" key="1">
    <citation type="submission" date="2009-12" db="EMBL/GenBank/DDBJ databases">
        <authorList>
            <person name="Shrivastava S."/>
            <person name="Madupu R."/>
            <person name="Durkin A.S."/>
            <person name="Torralba M."/>
            <person name="Methe B."/>
            <person name="Sutton G.G."/>
            <person name="Strausberg R.L."/>
            <person name="Nelson K.E."/>
        </authorList>
    </citation>
    <scope>NUCLEOTIDE SEQUENCE [LARGE SCALE GENOMIC DNA]</scope>
    <source>
        <strain evidence="22 23">W5455</strain>
    </source>
</reference>
<keyword evidence="18" id="KW-0472">Membrane</keyword>
<dbReference type="Gene3D" id="1.10.287.3610">
    <property type="match status" value="1"/>
</dbReference>
<name>A0ABM9ZX33_9BACT</name>
<keyword evidence="7" id="KW-0444">Lipid biosynthesis</keyword>
<gene>
    <name evidence="22" type="ORF">HMPREF7215_1577</name>
</gene>
<evidence type="ECO:0000256" key="1">
    <source>
        <dbReference type="ARBA" id="ARBA00001946"/>
    </source>
</evidence>
<evidence type="ECO:0000313" key="22">
    <source>
        <dbReference type="EMBL" id="EFB91492.1"/>
    </source>
</evidence>
<keyword evidence="11" id="KW-0479">Metal-binding</keyword>
<dbReference type="CDD" id="cd14264">
    <property type="entry name" value="DAGK_IM"/>
    <property type="match status" value="1"/>
</dbReference>
<dbReference type="InterPro" id="IPR036945">
    <property type="entry name" value="DAGK_sf"/>
</dbReference>
<proteinExistence type="inferred from homology"/>
<protein>
    <recommendedName>
        <fullName evidence="5 21">Diacylglycerol kinase</fullName>
        <ecNumber evidence="4 21">2.7.1.107</ecNumber>
    </recommendedName>
</protein>
<dbReference type="EMBL" id="ADFP01000039">
    <property type="protein sequence ID" value="EFB91492.1"/>
    <property type="molecule type" value="Genomic_DNA"/>
</dbReference>
<keyword evidence="12 21" id="KW-0547">Nucleotide-binding</keyword>
<evidence type="ECO:0000313" key="23">
    <source>
        <dbReference type="Proteomes" id="UP000006462"/>
    </source>
</evidence>
<comment type="subcellular location">
    <subcellularLocation>
        <location evidence="2">Cell inner membrane</location>
        <topology evidence="2">Multi-pass membrane protein</topology>
    </subcellularLocation>
</comment>
<accession>A0ABM9ZX33</accession>
<evidence type="ECO:0000256" key="17">
    <source>
        <dbReference type="ARBA" id="ARBA00023098"/>
    </source>
</evidence>
<dbReference type="InterPro" id="IPR033718">
    <property type="entry name" value="DAGK_prok"/>
</dbReference>
<keyword evidence="6" id="KW-1003">Cell membrane</keyword>
<evidence type="ECO:0000256" key="6">
    <source>
        <dbReference type="ARBA" id="ARBA00022475"/>
    </source>
</evidence>
<evidence type="ECO:0000256" key="3">
    <source>
        <dbReference type="ARBA" id="ARBA00005967"/>
    </source>
</evidence>
<evidence type="ECO:0000256" key="20">
    <source>
        <dbReference type="ARBA" id="ARBA00023264"/>
    </source>
</evidence>
<comment type="catalytic activity">
    <reaction evidence="21">
        <text>a 1,2-diacyl-sn-glycerol + ATP = a 1,2-diacyl-sn-glycero-3-phosphate + ADP + H(+)</text>
        <dbReference type="Rhea" id="RHEA:10272"/>
        <dbReference type="ChEBI" id="CHEBI:15378"/>
        <dbReference type="ChEBI" id="CHEBI:17815"/>
        <dbReference type="ChEBI" id="CHEBI:30616"/>
        <dbReference type="ChEBI" id="CHEBI:58608"/>
        <dbReference type="ChEBI" id="CHEBI:456216"/>
        <dbReference type="EC" id="2.7.1.107"/>
    </reaction>
</comment>
<evidence type="ECO:0000256" key="9">
    <source>
        <dbReference type="ARBA" id="ARBA00022679"/>
    </source>
</evidence>
<dbReference type="InterPro" id="IPR000829">
    <property type="entry name" value="DAGK"/>
</dbReference>
<sequence length="111" mass="12001">MMRHLFKALAHSWGGFLVLLGEAAFRQELVMLLAALSAVCWRRGLSAFAAALPWGLLVLIAEALNTGIEKTVDLCTQEWHPLAKAAKDAASFACGMAILAFALVCARELFL</sequence>
<dbReference type="PANTHER" id="PTHR34299:SF1">
    <property type="entry name" value="DIACYLGLYCEROL KINASE"/>
    <property type="match status" value="1"/>
</dbReference>
<keyword evidence="20 21" id="KW-1208">Phospholipid metabolism</keyword>
<evidence type="ECO:0000256" key="8">
    <source>
        <dbReference type="ARBA" id="ARBA00022519"/>
    </source>
</evidence>
<evidence type="ECO:0000256" key="16">
    <source>
        <dbReference type="ARBA" id="ARBA00022989"/>
    </source>
</evidence>
<evidence type="ECO:0000256" key="5">
    <source>
        <dbReference type="ARBA" id="ARBA00017575"/>
    </source>
</evidence>
<evidence type="ECO:0000256" key="19">
    <source>
        <dbReference type="ARBA" id="ARBA00023209"/>
    </source>
</evidence>
<keyword evidence="8" id="KW-0997">Cell inner membrane</keyword>
<keyword evidence="10" id="KW-0812">Transmembrane</keyword>
<evidence type="ECO:0000256" key="13">
    <source>
        <dbReference type="ARBA" id="ARBA00022777"/>
    </source>
</evidence>
<dbReference type="EC" id="2.7.1.107" evidence="4 21"/>
<dbReference type="Pfam" id="PF01219">
    <property type="entry name" value="DAGK_prokar"/>
    <property type="match status" value="1"/>
</dbReference>
<evidence type="ECO:0000256" key="18">
    <source>
        <dbReference type="ARBA" id="ARBA00023136"/>
    </source>
</evidence>
<dbReference type="GO" id="GO:0004143">
    <property type="term" value="F:ATP-dependent diacylglycerol kinase activity"/>
    <property type="evidence" value="ECO:0007669"/>
    <property type="project" value="UniProtKB-EC"/>
</dbReference>
<comment type="caution">
    <text evidence="22">The sequence shown here is derived from an EMBL/GenBank/DDBJ whole genome shotgun (WGS) entry which is preliminary data.</text>
</comment>
<evidence type="ECO:0000256" key="21">
    <source>
        <dbReference type="RuleBase" id="RU363065"/>
    </source>
</evidence>
<evidence type="ECO:0000256" key="14">
    <source>
        <dbReference type="ARBA" id="ARBA00022840"/>
    </source>
</evidence>
<dbReference type="Proteomes" id="UP000006462">
    <property type="component" value="Unassembled WGS sequence"/>
</dbReference>
<keyword evidence="19" id="KW-0594">Phospholipid biosynthesis</keyword>
<evidence type="ECO:0000256" key="10">
    <source>
        <dbReference type="ARBA" id="ARBA00022692"/>
    </source>
</evidence>
<keyword evidence="14 21" id="KW-0067">ATP-binding</keyword>
<keyword evidence="15" id="KW-0460">Magnesium</keyword>
<keyword evidence="17 21" id="KW-0443">Lipid metabolism</keyword>
<evidence type="ECO:0000256" key="11">
    <source>
        <dbReference type="ARBA" id="ARBA00022723"/>
    </source>
</evidence>
<comment type="cofactor">
    <cofactor evidence="1">
        <name>Mg(2+)</name>
        <dbReference type="ChEBI" id="CHEBI:18420"/>
    </cofactor>
</comment>
<evidence type="ECO:0000256" key="15">
    <source>
        <dbReference type="ARBA" id="ARBA00022842"/>
    </source>
</evidence>
<comment type="function">
    <text evidence="21">Catalyzes the ATP-dependent phosphorylation of sn-l,2-diacylglycerol (DAG) to phosphatidic acid. Involved in the recycling of diacylglycerol produced as a by-product during membrane-derived oligosaccharide (MDO) biosynthesis.</text>
</comment>
<evidence type="ECO:0000256" key="2">
    <source>
        <dbReference type="ARBA" id="ARBA00004429"/>
    </source>
</evidence>
<keyword evidence="23" id="KW-1185">Reference proteome</keyword>
<evidence type="ECO:0000256" key="12">
    <source>
        <dbReference type="ARBA" id="ARBA00022741"/>
    </source>
</evidence>
<dbReference type="PANTHER" id="PTHR34299">
    <property type="entry name" value="DIACYLGLYCEROL KINASE"/>
    <property type="match status" value="1"/>
</dbReference>
<keyword evidence="9 21" id="KW-0808">Transferase</keyword>
<keyword evidence="13 21" id="KW-0418">Kinase</keyword>
<keyword evidence="16" id="KW-1133">Transmembrane helix</keyword>
<evidence type="ECO:0000256" key="4">
    <source>
        <dbReference type="ARBA" id="ARBA00012133"/>
    </source>
</evidence>
<evidence type="ECO:0000256" key="7">
    <source>
        <dbReference type="ARBA" id="ARBA00022516"/>
    </source>
</evidence>